<dbReference type="AlphaFoldDB" id="A0AAU9ULJ5"/>
<name>A0AAU9ULJ5_EUPED</name>
<reference evidence="2" key="1">
    <citation type="submission" date="2022-03" db="EMBL/GenBank/DDBJ databases">
        <authorList>
            <person name="Tunstrom K."/>
        </authorList>
    </citation>
    <scope>NUCLEOTIDE SEQUENCE</scope>
</reference>
<comment type="caution">
    <text evidence="2">The sequence shown here is derived from an EMBL/GenBank/DDBJ whole genome shotgun (WGS) entry which is preliminary data.</text>
</comment>
<protein>
    <submittedName>
        <fullName evidence="2">Uncharacterized protein</fullName>
    </submittedName>
</protein>
<evidence type="ECO:0000313" key="2">
    <source>
        <dbReference type="EMBL" id="CAH2100018.1"/>
    </source>
</evidence>
<evidence type="ECO:0000313" key="3">
    <source>
        <dbReference type="Proteomes" id="UP001153954"/>
    </source>
</evidence>
<keyword evidence="1" id="KW-0472">Membrane</keyword>
<dbReference type="EMBL" id="CAKOGL010000022">
    <property type="protein sequence ID" value="CAH2100018.1"/>
    <property type="molecule type" value="Genomic_DNA"/>
</dbReference>
<accession>A0AAU9ULJ5</accession>
<sequence length="122" mass="14219">MQYVKRCLLKMVVYVTIVIITFIAISNALESTLDDKEADVKSVMEKFFKKLPDVDSKYVVDQGLSKTIKSYFNGKVNAFPLFKINVKIDRTPVRIPWTLDQAQPTNEKPMKKKYKYLKHKIN</sequence>
<dbReference type="Proteomes" id="UP001153954">
    <property type="component" value="Unassembled WGS sequence"/>
</dbReference>
<keyword evidence="1" id="KW-1133">Transmembrane helix</keyword>
<gene>
    <name evidence="2" type="ORF">EEDITHA_LOCUS14930</name>
</gene>
<keyword evidence="3" id="KW-1185">Reference proteome</keyword>
<organism evidence="2 3">
    <name type="scientific">Euphydryas editha</name>
    <name type="common">Edith's checkerspot</name>
    <dbReference type="NCBI Taxonomy" id="104508"/>
    <lineage>
        <taxon>Eukaryota</taxon>
        <taxon>Metazoa</taxon>
        <taxon>Ecdysozoa</taxon>
        <taxon>Arthropoda</taxon>
        <taxon>Hexapoda</taxon>
        <taxon>Insecta</taxon>
        <taxon>Pterygota</taxon>
        <taxon>Neoptera</taxon>
        <taxon>Endopterygota</taxon>
        <taxon>Lepidoptera</taxon>
        <taxon>Glossata</taxon>
        <taxon>Ditrysia</taxon>
        <taxon>Papilionoidea</taxon>
        <taxon>Nymphalidae</taxon>
        <taxon>Nymphalinae</taxon>
        <taxon>Euphydryas</taxon>
    </lineage>
</organism>
<proteinExistence type="predicted"/>
<evidence type="ECO:0000256" key="1">
    <source>
        <dbReference type="SAM" id="Phobius"/>
    </source>
</evidence>
<feature type="transmembrane region" description="Helical" evidence="1">
    <location>
        <begin position="12"/>
        <end position="29"/>
    </location>
</feature>
<keyword evidence="1" id="KW-0812">Transmembrane</keyword>